<dbReference type="EMBL" id="BOOY01000030">
    <property type="protein sequence ID" value="GIJ04860.1"/>
    <property type="molecule type" value="Genomic_DNA"/>
</dbReference>
<feature type="transmembrane region" description="Helical" evidence="5">
    <location>
        <begin position="169"/>
        <end position="186"/>
    </location>
</feature>
<feature type="transmembrane region" description="Helical" evidence="5">
    <location>
        <begin position="21"/>
        <end position="38"/>
    </location>
</feature>
<name>A0A8J4DLA5_9ACTN</name>
<comment type="caution">
    <text evidence="6">The sequence shown here is derived from an EMBL/GenBank/DDBJ whole genome shotgun (WGS) entry which is preliminary data.</text>
</comment>
<feature type="transmembrane region" description="Helical" evidence="5">
    <location>
        <begin position="105"/>
        <end position="132"/>
    </location>
</feature>
<evidence type="ECO:0000313" key="6">
    <source>
        <dbReference type="EMBL" id="GIJ04860.1"/>
    </source>
</evidence>
<comment type="subcellular location">
    <subcellularLocation>
        <location evidence="1">Membrane</location>
        <topology evidence="1">Multi-pass membrane protein</topology>
    </subcellularLocation>
</comment>
<dbReference type="GO" id="GO:0016020">
    <property type="term" value="C:membrane"/>
    <property type="evidence" value="ECO:0007669"/>
    <property type="project" value="UniProtKB-SubCell"/>
</dbReference>
<keyword evidence="7" id="KW-1185">Reference proteome</keyword>
<feature type="transmembrane region" description="Helical" evidence="5">
    <location>
        <begin position="144"/>
        <end position="162"/>
    </location>
</feature>
<feature type="transmembrane region" description="Helical" evidence="5">
    <location>
        <begin position="44"/>
        <end position="63"/>
    </location>
</feature>
<keyword evidence="4 5" id="KW-0472">Membrane</keyword>
<dbReference type="GO" id="GO:0016765">
    <property type="term" value="F:transferase activity, transferring alkyl or aryl (other than methyl) groups"/>
    <property type="evidence" value="ECO:0007669"/>
    <property type="project" value="InterPro"/>
</dbReference>
<dbReference type="InterPro" id="IPR050475">
    <property type="entry name" value="Prenyltransferase_related"/>
</dbReference>
<keyword evidence="3 5" id="KW-1133">Transmembrane helix</keyword>
<reference evidence="6" key="1">
    <citation type="submission" date="2021-01" db="EMBL/GenBank/DDBJ databases">
        <title>Whole genome shotgun sequence of Spirilliplanes yamanashiensis NBRC 15828.</title>
        <authorList>
            <person name="Komaki H."/>
            <person name="Tamura T."/>
        </authorList>
    </citation>
    <scope>NUCLEOTIDE SEQUENCE</scope>
    <source>
        <strain evidence="6">NBRC 15828</strain>
    </source>
</reference>
<dbReference type="Proteomes" id="UP000652013">
    <property type="component" value="Unassembled WGS sequence"/>
</dbReference>
<protein>
    <recommendedName>
        <fullName evidence="8">UbiA prenyltransferase</fullName>
    </recommendedName>
</protein>
<gene>
    <name evidence="6" type="ORF">Sya03_42120</name>
</gene>
<accession>A0A8J4DLA5</accession>
<evidence type="ECO:0000256" key="2">
    <source>
        <dbReference type="ARBA" id="ARBA00022692"/>
    </source>
</evidence>
<evidence type="ECO:0000256" key="3">
    <source>
        <dbReference type="ARBA" id="ARBA00022989"/>
    </source>
</evidence>
<evidence type="ECO:0000256" key="1">
    <source>
        <dbReference type="ARBA" id="ARBA00004141"/>
    </source>
</evidence>
<dbReference type="Gene3D" id="1.10.357.140">
    <property type="entry name" value="UbiA prenyltransferase"/>
    <property type="match status" value="1"/>
</dbReference>
<keyword evidence="2 5" id="KW-0812">Transmembrane</keyword>
<feature type="transmembrane region" description="Helical" evidence="5">
    <location>
        <begin position="218"/>
        <end position="238"/>
    </location>
</feature>
<evidence type="ECO:0000313" key="7">
    <source>
        <dbReference type="Proteomes" id="UP000652013"/>
    </source>
</evidence>
<dbReference type="Pfam" id="PF01040">
    <property type="entry name" value="UbiA"/>
    <property type="match status" value="1"/>
</dbReference>
<dbReference type="AlphaFoldDB" id="A0A8J4DLA5"/>
<evidence type="ECO:0000256" key="5">
    <source>
        <dbReference type="SAM" id="Phobius"/>
    </source>
</evidence>
<dbReference type="InterPro" id="IPR000537">
    <property type="entry name" value="UbiA_prenyltransferase"/>
</dbReference>
<dbReference type="PANTHER" id="PTHR42723">
    <property type="entry name" value="CHLOROPHYLL SYNTHASE"/>
    <property type="match status" value="1"/>
</dbReference>
<evidence type="ECO:0008006" key="8">
    <source>
        <dbReference type="Google" id="ProtNLM"/>
    </source>
</evidence>
<evidence type="ECO:0000256" key="4">
    <source>
        <dbReference type="ARBA" id="ARBA00023136"/>
    </source>
</evidence>
<organism evidence="6 7">
    <name type="scientific">Spirilliplanes yamanashiensis</name>
    <dbReference type="NCBI Taxonomy" id="42233"/>
    <lineage>
        <taxon>Bacteria</taxon>
        <taxon>Bacillati</taxon>
        <taxon>Actinomycetota</taxon>
        <taxon>Actinomycetes</taxon>
        <taxon>Micromonosporales</taxon>
        <taxon>Micromonosporaceae</taxon>
        <taxon>Spirilliplanes</taxon>
    </lineage>
</organism>
<dbReference type="PANTHER" id="PTHR42723:SF1">
    <property type="entry name" value="CHLOROPHYLL SYNTHASE, CHLOROPLASTIC"/>
    <property type="match status" value="1"/>
</dbReference>
<dbReference type="InterPro" id="IPR044878">
    <property type="entry name" value="UbiA_sf"/>
</dbReference>
<proteinExistence type="predicted"/>
<sequence>MRTRPRVWATVRLTRPWFWPLGWGGAYLGSVAATHSWAPGDPVRAAAAALVLGPLVWGAVLAVNDRHDLPGDRLNPRKATAPLVTGELTPAALDRVFRRCAAGAVGCALLAGPVFAAGTALVLLLGVLYSVPPVRLKGRPGWDVAVNAVVVGALGPLAGWVLHRPASEYPLVLAVLGVLLAAALYVPTTVLDAAADAAAGDTTAAVAWSPRACHRLGVALWAAATVVWLAVVCVAFAVPATDFLASVAGT</sequence>